<comment type="caution">
    <text evidence="2">The sequence shown here is derived from an EMBL/GenBank/DDBJ whole genome shotgun (WGS) entry which is preliminary data.</text>
</comment>
<accession>A0A2T4UEC1</accession>
<dbReference type="EMBL" id="PYYB01000002">
    <property type="protein sequence ID" value="PTL56134.1"/>
    <property type="molecule type" value="Genomic_DNA"/>
</dbReference>
<feature type="domain" description="HTH iclR-type" evidence="1">
    <location>
        <begin position="108"/>
        <end position="149"/>
    </location>
</feature>
<evidence type="ECO:0000313" key="2">
    <source>
        <dbReference type="EMBL" id="PTL56134.1"/>
    </source>
</evidence>
<dbReference type="Proteomes" id="UP000240739">
    <property type="component" value="Unassembled WGS sequence"/>
</dbReference>
<dbReference type="AlphaFoldDB" id="A0A2T4UEC1"/>
<organism evidence="2 3">
    <name type="scientific">Paraconexibacter algicola</name>
    <dbReference type="NCBI Taxonomy" id="2133960"/>
    <lineage>
        <taxon>Bacteria</taxon>
        <taxon>Bacillati</taxon>
        <taxon>Actinomycetota</taxon>
        <taxon>Thermoleophilia</taxon>
        <taxon>Solirubrobacterales</taxon>
        <taxon>Paraconexibacteraceae</taxon>
        <taxon>Paraconexibacter</taxon>
    </lineage>
</organism>
<dbReference type="InterPro" id="IPR036390">
    <property type="entry name" value="WH_DNA-bd_sf"/>
</dbReference>
<dbReference type="InterPro" id="IPR005471">
    <property type="entry name" value="Tscrpt_reg_IclR_N"/>
</dbReference>
<dbReference type="Gene3D" id="1.10.10.10">
    <property type="entry name" value="Winged helix-like DNA-binding domain superfamily/Winged helix DNA-binding domain"/>
    <property type="match status" value="1"/>
</dbReference>
<dbReference type="GO" id="GO:0006355">
    <property type="term" value="P:regulation of DNA-templated transcription"/>
    <property type="evidence" value="ECO:0007669"/>
    <property type="project" value="InterPro"/>
</dbReference>
<dbReference type="Pfam" id="PF09339">
    <property type="entry name" value="HTH_IclR"/>
    <property type="match status" value="1"/>
</dbReference>
<reference evidence="2 3" key="1">
    <citation type="submission" date="2018-03" db="EMBL/GenBank/DDBJ databases">
        <title>Aquarubrobacter algicola gen. nov., sp. nov., a novel actinobacterium isolated from shallow eutrophic lake during the end of cyanobacterial harmful algal blooms.</title>
        <authorList>
            <person name="Chun S.J."/>
        </authorList>
    </citation>
    <scope>NUCLEOTIDE SEQUENCE [LARGE SCALE GENOMIC DNA]</scope>
    <source>
        <strain evidence="2 3">Seoho-28</strain>
    </source>
</reference>
<protein>
    <recommendedName>
        <fullName evidence="1">HTH iclR-type domain-containing protein</fullName>
    </recommendedName>
</protein>
<keyword evidence="3" id="KW-1185">Reference proteome</keyword>
<evidence type="ECO:0000313" key="3">
    <source>
        <dbReference type="Proteomes" id="UP000240739"/>
    </source>
</evidence>
<dbReference type="SUPFAM" id="SSF46785">
    <property type="entry name" value="Winged helix' DNA-binding domain"/>
    <property type="match status" value="1"/>
</dbReference>
<dbReference type="GO" id="GO:0003677">
    <property type="term" value="F:DNA binding"/>
    <property type="evidence" value="ECO:0007669"/>
    <property type="project" value="InterPro"/>
</dbReference>
<name>A0A2T4UEC1_9ACTN</name>
<dbReference type="InterPro" id="IPR036388">
    <property type="entry name" value="WH-like_DNA-bd_sf"/>
</dbReference>
<gene>
    <name evidence="2" type="ORF">C7Y72_14160</name>
</gene>
<sequence length="168" mass="18025">MPGGVATSFESLTSAVVDAARFGDAEGLGRALADASSAPASTLSEIIVALGELDALVRDLEGEHGLGAVASSWARAWAAALEDRQVALQMREATQRRRAEASVVVEKVLDHLREERRPMRSGEIADELDLDIAQVSRALRYLQNDDLVKAVAAPDGCLDGRARWYVAR</sequence>
<evidence type="ECO:0000259" key="1">
    <source>
        <dbReference type="Pfam" id="PF09339"/>
    </source>
</evidence>
<proteinExistence type="predicted"/>